<keyword evidence="3" id="KW-1185">Reference proteome</keyword>
<evidence type="ECO:0000313" key="2">
    <source>
        <dbReference type="EMBL" id="CAK0794172.1"/>
    </source>
</evidence>
<protein>
    <submittedName>
        <fullName evidence="2">Uncharacterized protein</fullName>
    </submittedName>
</protein>
<comment type="caution">
    <text evidence="2">The sequence shown here is derived from an EMBL/GenBank/DDBJ whole genome shotgun (WGS) entry which is preliminary data.</text>
</comment>
<organism evidence="2 3">
    <name type="scientific">Prorocentrum cordatum</name>
    <dbReference type="NCBI Taxonomy" id="2364126"/>
    <lineage>
        <taxon>Eukaryota</taxon>
        <taxon>Sar</taxon>
        <taxon>Alveolata</taxon>
        <taxon>Dinophyceae</taxon>
        <taxon>Prorocentrales</taxon>
        <taxon>Prorocentraceae</taxon>
        <taxon>Prorocentrum</taxon>
    </lineage>
</organism>
<evidence type="ECO:0000313" key="3">
    <source>
        <dbReference type="Proteomes" id="UP001189429"/>
    </source>
</evidence>
<feature type="compositionally biased region" description="Basic and acidic residues" evidence="1">
    <location>
        <begin position="303"/>
        <end position="315"/>
    </location>
</feature>
<feature type="region of interest" description="Disordered" evidence="1">
    <location>
        <begin position="303"/>
        <end position="328"/>
    </location>
</feature>
<dbReference type="Proteomes" id="UP001189429">
    <property type="component" value="Unassembled WGS sequence"/>
</dbReference>
<evidence type="ECO:0000256" key="1">
    <source>
        <dbReference type="SAM" id="MobiDB-lite"/>
    </source>
</evidence>
<accession>A0ABN9PUI5</accession>
<reference evidence="2" key="1">
    <citation type="submission" date="2023-10" db="EMBL/GenBank/DDBJ databases">
        <authorList>
            <person name="Chen Y."/>
            <person name="Shah S."/>
            <person name="Dougan E. K."/>
            <person name="Thang M."/>
            <person name="Chan C."/>
        </authorList>
    </citation>
    <scope>NUCLEOTIDE SEQUENCE [LARGE SCALE GENOMIC DNA]</scope>
</reference>
<name>A0ABN9PUI5_9DINO</name>
<gene>
    <name evidence="2" type="ORF">PCOR1329_LOCUS4249</name>
</gene>
<proteinExistence type="predicted"/>
<sequence length="328" mass="33135">MAPALGGRLAEPPAGGALPGAPAAGGVGAPPGAVPGPPAAGPAAALGGVAPAAGLGGLVAALGGPAAGAPAGVLVPAAPPPAGPAAACAAAAVAPGVGAAPAGAAVGAPVPGAADAAAVAAPPPVAFGGVPADARTLPVVYDMVGNRRREFRDAVLACREDQWEGWPVRGPRATHWVLRYIVDHGGTPTGMHSRWRSEARLQEHEPGVQEHERACRALEELLCFDQCNGANLAAAELLARTTQVQQERYRDRSAGGTASVSHDNVDAHLFMGSELTRGGVCACPLLQEWASLQLAKEQALLKERRKAREERELAKKGNKKKNNREEEG</sequence>
<dbReference type="EMBL" id="CAUYUJ010001108">
    <property type="protein sequence ID" value="CAK0794172.1"/>
    <property type="molecule type" value="Genomic_DNA"/>
</dbReference>